<dbReference type="Gene3D" id="3.40.1450.10">
    <property type="entry name" value="BPG-independent phosphoglycerate mutase, domain B"/>
    <property type="match status" value="1"/>
</dbReference>
<dbReference type="NCBIfam" id="TIGR01307">
    <property type="entry name" value="pgm_bpd_ind"/>
    <property type="match status" value="1"/>
</dbReference>
<dbReference type="Proteomes" id="UP000245627">
    <property type="component" value="Unassembled WGS sequence"/>
</dbReference>
<gene>
    <name evidence="9" type="primary">gpmI</name>
    <name evidence="16" type="ORF">DC487_03465</name>
</gene>
<feature type="binding site" evidence="9 13">
    <location>
        <position position="463"/>
    </location>
    <ligand>
        <name>Mn(2+)</name>
        <dbReference type="ChEBI" id="CHEBI:29035"/>
        <label>1</label>
    </ligand>
</feature>
<comment type="pathway">
    <text evidence="3 9">Carbohydrate degradation; glycolysis; pyruvate from D-glyceraldehyde 3-phosphate: step 3/5.</text>
</comment>
<evidence type="ECO:0000256" key="4">
    <source>
        <dbReference type="ARBA" id="ARBA00008819"/>
    </source>
</evidence>
<reference evidence="16 17" key="1">
    <citation type="submission" date="2018-04" db="EMBL/GenBank/DDBJ databases">
        <title>Sphingobacterium cortibacter sp. nov.</title>
        <authorList>
            <person name="Li Y."/>
        </authorList>
    </citation>
    <scope>NUCLEOTIDE SEQUENCE [LARGE SCALE GENOMIC DNA]</scope>
    <source>
        <strain evidence="16 17">2c-3</strain>
    </source>
</reference>
<dbReference type="SUPFAM" id="SSF64158">
    <property type="entry name" value="2,3-Bisphosphoglycerate-independent phosphoglycerate mutase, substrate-binding domain"/>
    <property type="match status" value="1"/>
</dbReference>
<evidence type="ECO:0000256" key="9">
    <source>
        <dbReference type="HAMAP-Rule" id="MF_01038"/>
    </source>
</evidence>
<evidence type="ECO:0000256" key="12">
    <source>
        <dbReference type="PIRSR" id="PIRSR001492-2"/>
    </source>
</evidence>
<evidence type="ECO:0000259" key="14">
    <source>
        <dbReference type="Pfam" id="PF01676"/>
    </source>
</evidence>
<feature type="binding site" evidence="9 13">
    <location>
        <position position="404"/>
    </location>
    <ligand>
        <name>Mn(2+)</name>
        <dbReference type="ChEBI" id="CHEBI:29035"/>
        <label>1</label>
    </ligand>
</feature>
<dbReference type="RefSeq" id="WP_116774540.1">
    <property type="nucleotide sequence ID" value="NZ_QDKG01000001.1"/>
</dbReference>
<dbReference type="Pfam" id="PF06415">
    <property type="entry name" value="iPGM_N"/>
    <property type="match status" value="1"/>
</dbReference>
<feature type="domain" description="BPG-independent PGAM N-terminal" evidence="15">
    <location>
        <begin position="84"/>
        <end position="300"/>
    </location>
</feature>
<dbReference type="GO" id="GO:0006007">
    <property type="term" value="P:glucose catabolic process"/>
    <property type="evidence" value="ECO:0007669"/>
    <property type="project" value="InterPro"/>
</dbReference>
<evidence type="ECO:0000256" key="3">
    <source>
        <dbReference type="ARBA" id="ARBA00004798"/>
    </source>
</evidence>
<comment type="caution">
    <text evidence="16">The sequence shown here is derived from an EMBL/GenBank/DDBJ whole genome shotgun (WGS) entry which is preliminary data.</text>
</comment>
<evidence type="ECO:0000256" key="2">
    <source>
        <dbReference type="ARBA" id="ARBA00002315"/>
    </source>
</evidence>
<feature type="binding site" evidence="9 12">
    <location>
        <position position="194"/>
    </location>
    <ligand>
        <name>substrate</name>
    </ligand>
</feature>
<evidence type="ECO:0000256" key="8">
    <source>
        <dbReference type="ARBA" id="ARBA00023235"/>
    </source>
</evidence>
<comment type="function">
    <text evidence="2 9">Catalyzes the interconversion of 2-phosphoglycerate and 3-phosphoglycerate.</text>
</comment>
<evidence type="ECO:0000256" key="7">
    <source>
        <dbReference type="ARBA" id="ARBA00023211"/>
    </source>
</evidence>
<dbReference type="CDD" id="cd16010">
    <property type="entry name" value="iPGM"/>
    <property type="match status" value="1"/>
</dbReference>
<keyword evidence="17" id="KW-1185">Reference proteome</keyword>
<feature type="binding site" evidence="9 12">
    <location>
        <position position="188"/>
    </location>
    <ligand>
        <name>substrate</name>
    </ligand>
</feature>
<comment type="subunit">
    <text evidence="9">Monomer.</text>
</comment>
<evidence type="ECO:0000259" key="15">
    <source>
        <dbReference type="Pfam" id="PF06415"/>
    </source>
</evidence>
<evidence type="ECO:0000313" key="17">
    <source>
        <dbReference type="Proteomes" id="UP000245627"/>
    </source>
</evidence>
<name>A0A2T8HN07_9SPHI</name>
<feature type="domain" description="Metalloenzyme" evidence="14">
    <location>
        <begin position="6"/>
        <end position="498"/>
    </location>
</feature>
<dbReference type="FunFam" id="3.40.1450.10:FF:000002">
    <property type="entry name" value="2,3-bisphosphoglycerate-independent phosphoglycerate mutase"/>
    <property type="match status" value="1"/>
</dbReference>
<comment type="similarity">
    <text evidence="4 9">Belongs to the BPG-independent phosphoglycerate mutase family.</text>
</comment>
<dbReference type="PANTHER" id="PTHR31637:SF0">
    <property type="entry name" value="2,3-BISPHOSPHOGLYCERATE-INDEPENDENT PHOSPHOGLYCERATE MUTASE"/>
    <property type="match status" value="1"/>
</dbReference>
<evidence type="ECO:0000256" key="1">
    <source>
        <dbReference type="ARBA" id="ARBA00000370"/>
    </source>
</evidence>
<feature type="binding site" evidence="9 13">
    <location>
        <position position="408"/>
    </location>
    <ligand>
        <name>Mn(2+)</name>
        <dbReference type="ChEBI" id="CHEBI:29035"/>
        <label>1</label>
    </ligand>
</feature>
<dbReference type="Pfam" id="PF01676">
    <property type="entry name" value="Metalloenzyme"/>
    <property type="match status" value="1"/>
</dbReference>
<feature type="binding site" evidence="9 13">
    <location>
        <position position="14"/>
    </location>
    <ligand>
        <name>Mn(2+)</name>
        <dbReference type="ChEBI" id="CHEBI:29035"/>
        <label>2</label>
    </ligand>
</feature>
<feature type="binding site" evidence="9 13">
    <location>
        <position position="64"/>
    </location>
    <ligand>
        <name>Mn(2+)</name>
        <dbReference type="ChEBI" id="CHEBI:29035"/>
        <label>2</label>
    </ligand>
</feature>
<dbReference type="SUPFAM" id="SSF53649">
    <property type="entry name" value="Alkaline phosphatase-like"/>
    <property type="match status" value="1"/>
</dbReference>
<dbReference type="GO" id="GO:0030145">
    <property type="term" value="F:manganese ion binding"/>
    <property type="evidence" value="ECO:0007669"/>
    <property type="project" value="UniProtKB-UniRule"/>
</dbReference>
<comment type="cofactor">
    <cofactor evidence="9">
        <name>Mn(2+)</name>
        <dbReference type="ChEBI" id="CHEBI:29035"/>
    </cofactor>
    <text evidence="9">Binds 2 manganese ions per subunit.</text>
</comment>
<dbReference type="HAMAP" id="MF_01038">
    <property type="entry name" value="GpmI"/>
    <property type="match status" value="1"/>
</dbReference>
<evidence type="ECO:0000256" key="13">
    <source>
        <dbReference type="PIRSR" id="PIRSR001492-3"/>
    </source>
</evidence>
<evidence type="ECO:0000256" key="11">
    <source>
        <dbReference type="PIRSR" id="PIRSR001492-1"/>
    </source>
</evidence>
<feature type="binding site" evidence="9 12">
    <location>
        <position position="337"/>
    </location>
    <ligand>
        <name>substrate</name>
    </ligand>
</feature>
<dbReference type="InterPro" id="IPR036646">
    <property type="entry name" value="PGAM_B_sf"/>
</dbReference>
<keyword evidence="6 9" id="KW-0324">Glycolysis</keyword>
<dbReference type="EMBL" id="QDKG01000001">
    <property type="protein sequence ID" value="PVH26682.1"/>
    <property type="molecule type" value="Genomic_DNA"/>
</dbReference>
<dbReference type="AlphaFoldDB" id="A0A2T8HN07"/>
<feature type="binding site" evidence="9 13">
    <location>
        <position position="446"/>
    </location>
    <ligand>
        <name>Mn(2+)</name>
        <dbReference type="ChEBI" id="CHEBI:29035"/>
        <label>2</label>
    </ligand>
</feature>
<evidence type="ECO:0000256" key="6">
    <source>
        <dbReference type="ARBA" id="ARBA00023152"/>
    </source>
</evidence>
<dbReference type="GO" id="GO:0004619">
    <property type="term" value="F:phosphoglycerate mutase activity"/>
    <property type="evidence" value="ECO:0007669"/>
    <property type="project" value="UniProtKB-UniRule"/>
</dbReference>
<dbReference type="InterPro" id="IPR006124">
    <property type="entry name" value="Metalloenzyme"/>
</dbReference>
<feature type="active site" description="Phosphoserine intermediate" evidence="9 11">
    <location>
        <position position="64"/>
    </location>
</feature>
<feature type="binding site" evidence="9 13">
    <location>
        <position position="445"/>
    </location>
    <ligand>
        <name>Mn(2+)</name>
        <dbReference type="ChEBI" id="CHEBI:29035"/>
        <label>2</label>
    </ligand>
</feature>
<dbReference type="InterPro" id="IPR017850">
    <property type="entry name" value="Alkaline_phosphatase_core_sf"/>
</dbReference>
<evidence type="ECO:0000313" key="16">
    <source>
        <dbReference type="EMBL" id="PVH26682.1"/>
    </source>
</evidence>
<dbReference type="Gene3D" id="3.40.720.10">
    <property type="entry name" value="Alkaline Phosphatase, subunit A"/>
    <property type="match status" value="1"/>
</dbReference>
<evidence type="ECO:0000256" key="10">
    <source>
        <dbReference type="NCBIfam" id="TIGR01307"/>
    </source>
</evidence>
<organism evidence="16 17">
    <name type="scientific">Sphingobacterium corticibacter</name>
    <dbReference type="NCBI Taxonomy" id="2171749"/>
    <lineage>
        <taxon>Bacteria</taxon>
        <taxon>Pseudomonadati</taxon>
        <taxon>Bacteroidota</taxon>
        <taxon>Sphingobacteriia</taxon>
        <taxon>Sphingobacteriales</taxon>
        <taxon>Sphingobacteriaceae</taxon>
        <taxon>Sphingobacterium</taxon>
    </lineage>
</organism>
<dbReference type="GO" id="GO:0006096">
    <property type="term" value="P:glycolytic process"/>
    <property type="evidence" value="ECO:0007669"/>
    <property type="project" value="UniProtKB-UniRule"/>
</dbReference>
<keyword evidence="5 9" id="KW-0479">Metal-binding</keyword>
<accession>A0A2T8HN07</accession>
<dbReference type="PIRSF" id="PIRSF001492">
    <property type="entry name" value="IPGAM"/>
    <property type="match status" value="1"/>
</dbReference>
<keyword evidence="7 9" id="KW-0464">Manganese</keyword>
<feature type="binding site" evidence="9 12">
    <location>
        <begin position="157"/>
        <end position="158"/>
    </location>
    <ligand>
        <name>substrate</name>
    </ligand>
</feature>
<protein>
    <recommendedName>
        <fullName evidence="9 10">2,3-bisphosphoglycerate-independent phosphoglycerate mutase</fullName>
        <shortName evidence="9">BPG-independent PGAM</shortName>
        <shortName evidence="9">Phosphoglyceromutase</shortName>
        <shortName evidence="9">iPGM</shortName>
        <ecNumber evidence="9 10">5.4.2.12</ecNumber>
    </recommendedName>
</protein>
<sequence length="510" mass="55711">MSLNTKKVALLILDGLGYGKNDESNAVLASKTPFLDQLFATYPHSKLEASGEAVGLPHGQMGNSEVGHMNLGAGRVVYQELGRINKAVREGEFNSDPVIQQAFETAKANHKKVHFIGLLSDGGVHAHIEHLKGLCDAAKHAGLTNDQVFIHAFTDGRDTDPNGGVGYLQDLQQHLTHSVGTLASAIGRYYAMDRDNRWERVKKTYDLLVHGTGTLTNDLVASIQSSYAEGITDEFIEPLAVAGLDGKPVTTIQPGDVVICYNFRTDRGREITIALTQEEFVEYNMKPLPLHYVTLTSYDDTFKGVEVVFRKDNLTNTLGQILAGEGKTQVRIAETEKYPHVTFFFSGGQEDAFPNESRLLVPSPKVATYDLQPEMSAYGIVEAITKDMDENQPDFICLNFANPDMVGHTGVFDAVVKAVETVDSCTKQVVEKGLAHGYSFIILADHGNSEFMLNADGSVNTAHTTNLVPCIVIDEHYKSVKDGKLGDVAPTVLRLMDLPIPEEMTGNVLV</sequence>
<dbReference type="EC" id="5.4.2.12" evidence="9 10"/>
<dbReference type="InterPro" id="IPR011258">
    <property type="entry name" value="BPG-indep_PGM_N"/>
</dbReference>
<dbReference type="UniPathway" id="UPA00109">
    <property type="reaction ID" value="UER00186"/>
</dbReference>
<feature type="binding site" evidence="9 12">
    <location>
        <position position="125"/>
    </location>
    <ligand>
        <name>substrate</name>
    </ligand>
</feature>
<feature type="binding site" evidence="9 12">
    <location>
        <begin position="264"/>
        <end position="267"/>
    </location>
    <ligand>
        <name>substrate</name>
    </ligand>
</feature>
<comment type="catalytic activity">
    <reaction evidence="1 9">
        <text>(2R)-2-phosphoglycerate = (2R)-3-phosphoglycerate</text>
        <dbReference type="Rhea" id="RHEA:15901"/>
        <dbReference type="ChEBI" id="CHEBI:58272"/>
        <dbReference type="ChEBI" id="CHEBI:58289"/>
        <dbReference type="EC" id="5.4.2.12"/>
    </reaction>
</comment>
<dbReference type="OrthoDB" id="9800863at2"/>
<keyword evidence="8 9" id="KW-0413">Isomerase</keyword>
<dbReference type="GO" id="GO:0005829">
    <property type="term" value="C:cytosol"/>
    <property type="evidence" value="ECO:0007669"/>
    <property type="project" value="TreeGrafter"/>
</dbReference>
<proteinExistence type="inferred from homology"/>
<evidence type="ECO:0000256" key="5">
    <source>
        <dbReference type="ARBA" id="ARBA00022723"/>
    </source>
</evidence>
<dbReference type="InterPro" id="IPR005995">
    <property type="entry name" value="Pgm_bpd_ind"/>
</dbReference>
<dbReference type="PANTHER" id="PTHR31637">
    <property type="entry name" value="2,3-BISPHOSPHOGLYCERATE-INDEPENDENT PHOSPHOGLYCERATE MUTASE"/>
    <property type="match status" value="1"/>
</dbReference>